<sequence length="107" mass="12308">MSYRQQYFRTDTTFKPSRRKRTPFLKASMTAVTHLVLRVSMGGADRLPSDSVVLLRNFRQTEIKPSNPDLGIQPETFCPAVALATTRPTTQFIKKELNIIILMEFKF</sequence>
<dbReference type="AlphaFoldDB" id="A0A2H1WH35"/>
<gene>
    <name evidence="1" type="ORF">SFRICE_015221</name>
</gene>
<organism evidence="1">
    <name type="scientific">Spodoptera frugiperda</name>
    <name type="common">Fall armyworm</name>
    <dbReference type="NCBI Taxonomy" id="7108"/>
    <lineage>
        <taxon>Eukaryota</taxon>
        <taxon>Metazoa</taxon>
        <taxon>Ecdysozoa</taxon>
        <taxon>Arthropoda</taxon>
        <taxon>Hexapoda</taxon>
        <taxon>Insecta</taxon>
        <taxon>Pterygota</taxon>
        <taxon>Neoptera</taxon>
        <taxon>Endopterygota</taxon>
        <taxon>Lepidoptera</taxon>
        <taxon>Glossata</taxon>
        <taxon>Ditrysia</taxon>
        <taxon>Noctuoidea</taxon>
        <taxon>Noctuidae</taxon>
        <taxon>Amphipyrinae</taxon>
        <taxon>Spodoptera</taxon>
    </lineage>
</organism>
<accession>A0A2H1WH35</accession>
<evidence type="ECO:0000313" key="1">
    <source>
        <dbReference type="EMBL" id="SOQ52192.1"/>
    </source>
</evidence>
<proteinExistence type="predicted"/>
<dbReference type="EMBL" id="ODYU01008519">
    <property type="protein sequence ID" value="SOQ52192.1"/>
    <property type="molecule type" value="Genomic_DNA"/>
</dbReference>
<name>A0A2H1WH35_SPOFR</name>
<protein>
    <submittedName>
        <fullName evidence="1">SFRICE_015221</fullName>
    </submittedName>
</protein>
<reference evidence="1" key="1">
    <citation type="submission" date="2016-07" db="EMBL/GenBank/DDBJ databases">
        <authorList>
            <person name="Bretaudeau A."/>
        </authorList>
    </citation>
    <scope>NUCLEOTIDE SEQUENCE</scope>
    <source>
        <strain evidence="1">Rice</strain>
        <tissue evidence="1">Whole body</tissue>
    </source>
</reference>